<dbReference type="GO" id="GO:0004222">
    <property type="term" value="F:metalloendopeptidase activity"/>
    <property type="evidence" value="ECO:0007669"/>
    <property type="project" value="TreeGrafter"/>
</dbReference>
<gene>
    <name evidence="5" type="ORF">RI129_000347</name>
</gene>
<dbReference type="Proteomes" id="UP001329430">
    <property type="component" value="Chromosome 1"/>
</dbReference>
<proteinExistence type="predicted"/>
<accession>A0AAN7VU11</accession>
<evidence type="ECO:0000256" key="2">
    <source>
        <dbReference type="SAM" id="MobiDB-lite"/>
    </source>
</evidence>
<reference evidence="5 6" key="1">
    <citation type="journal article" date="2024" name="Insects">
        <title>An Improved Chromosome-Level Genome Assembly of the Firefly Pyrocoelia pectoralis.</title>
        <authorList>
            <person name="Fu X."/>
            <person name="Meyer-Rochow V.B."/>
            <person name="Ballantyne L."/>
            <person name="Zhu X."/>
        </authorList>
    </citation>
    <scope>NUCLEOTIDE SEQUENCE [LARGE SCALE GENOMIC DNA]</scope>
    <source>
        <strain evidence="5">XCY_ONT2</strain>
    </source>
</reference>
<feature type="region of interest" description="Disordered" evidence="2">
    <location>
        <begin position="205"/>
        <end position="239"/>
    </location>
</feature>
<evidence type="ECO:0000313" key="6">
    <source>
        <dbReference type="Proteomes" id="UP001329430"/>
    </source>
</evidence>
<dbReference type="GO" id="GO:0007219">
    <property type="term" value="P:Notch signaling pathway"/>
    <property type="evidence" value="ECO:0007669"/>
    <property type="project" value="TreeGrafter"/>
</dbReference>
<evidence type="ECO:0000313" key="5">
    <source>
        <dbReference type="EMBL" id="KAK5649318.1"/>
    </source>
</evidence>
<evidence type="ECO:0000256" key="1">
    <source>
        <dbReference type="ARBA" id="ARBA00023157"/>
    </source>
</evidence>
<comment type="caution">
    <text evidence="5">The sequence shown here is derived from an EMBL/GenBank/DDBJ whole genome shotgun (WGS) entry which is preliminary data.</text>
</comment>
<sequence>MFRTCVVLVIVFVIHLSASPLDPLHYTKGFQLNSFIRHYEPAHYDQSQLDSQHNRVRRSLTQKQDVRLEIRGHGRTFRLRLTPDREVFSEDVSFESTKGPLSVDPKMVYAGTLEVILNLTKVVYMRSLELQCSFFCDRNVLNTTIRIVLNTTVDNGGAERCSDETAKRSLRSSRGKGACDMGESETDVDGWVLCIVSSGTNTIHDAPSSTGRETGKGNVFWTTSPYDGGHSRSSRTDRR</sequence>
<protein>
    <recommendedName>
        <fullName evidence="4">Peptidase M12B propeptide domain-containing protein</fullName>
    </recommendedName>
</protein>
<feature type="chain" id="PRO_5042913928" description="Peptidase M12B propeptide domain-containing protein" evidence="3">
    <location>
        <begin position="19"/>
        <end position="239"/>
    </location>
</feature>
<evidence type="ECO:0000256" key="3">
    <source>
        <dbReference type="SAM" id="SignalP"/>
    </source>
</evidence>
<keyword evidence="3" id="KW-0732">Signal</keyword>
<feature type="domain" description="Peptidase M12B propeptide" evidence="4">
    <location>
        <begin position="50"/>
        <end position="97"/>
    </location>
</feature>
<feature type="signal peptide" evidence="3">
    <location>
        <begin position="1"/>
        <end position="18"/>
    </location>
</feature>
<dbReference type="GO" id="GO:0006509">
    <property type="term" value="P:membrane protein ectodomain proteolysis"/>
    <property type="evidence" value="ECO:0007669"/>
    <property type="project" value="TreeGrafter"/>
</dbReference>
<dbReference type="PANTHER" id="PTHR45702">
    <property type="entry name" value="ADAM10/ADAM17 METALLOPEPTIDASE FAMILY MEMBER"/>
    <property type="match status" value="1"/>
</dbReference>
<dbReference type="AlphaFoldDB" id="A0AAN7VU11"/>
<name>A0AAN7VU11_9COLE</name>
<dbReference type="EMBL" id="JAVRBK010000001">
    <property type="protein sequence ID" value="KAK5649318.1"/>
    <property type="molecule type" value="Genomic_DNA"/>
</dbReference>
<organism evidence="5 6">
    <name type="scientific">Pyrocoelia pectoralis</name>
    <dbReference type="NCBI Taxonomy" id="417401"/>
    <lineage>
        <taxon>Eukaryota</taxon>
        <taxon>Metazoa</taxon>
        <taxon>Ecdysozoa</taxon>
        <taxon>Arthropoda</taxon>
        <taxon>Hexapoda</taxon>
        <taxon>Insecta</taxon>
        <taxon>Pterygota</taxon>
        <taxon>Neoptera</taxon>
        <taxon>Endopterygota</taxon>
        <taxon>Coleoptera</taxon>
        <taxon>Polyphaga</taxon>
        <taxon>Elateriformia</taxon>
        <taxon>Elateroidea</taxon>
        <taxon>Lampyridae</taxon>
        <taxon>Lampyrinae</taxon>
        <taxon>Pyrocoelia</taxon>
    </lineage>
</organism>
<keyword evidence="6" id="KW-1185">Reference proteome</keyword>
<dbReference type="GO" id="GO:0005886">
    <property type="term" value="C:plasma membrane"/>
    <property type="evidence" value="ECO:0007669"/>
    <property type="project" value="TreeGrafter"/>
</dbReference>
<keyword evidence="1" id="KW-1015">Disulfide bond</keyword>
<dbReference type="InterPro" id="IPR002870">
    <property type="entry name" value="Peptidase_M12B_N"/>
</dbReference>
<dbReference type="PANTHER" id="PTHR45702:SF3">
    <property type="entry name" value="KUZBANIAN-LIKE, ISOFORM A"/>
    <property type="match status" value="1"/>
</dbReference>
<dbReference type="Pfam" id="PF01562">
    <property type="entry name" value="Pep_M12B_propep"/>
    <property type="match status" value="1"/>
</dbReference>
<dbReference type="InterPro" id="IPR051489">
    <property type="entry name" value="ADAM_Metalloproteinase"/>
</dbReference>
<evidence type="ECO:0000259" key="4">
    <source>
        <dbReference type="Pfam" id="PF01562"/>
    </source>
</evidence>